<dbReference type="HOGENOM" id="CLU_046006_9_2_11"/>
<name>K0UE30_MYCVA</name>
<dbReference type="InterPro" id="IPR029068">
    <property type="entry name" value="Glyas_Bleomycin-R_OHBP_Dase"/>
</dbReference>
<dbReference type="GO" id="GO:0051213">
    <property type="term" value="F:dioxygenase activity"/>
    <property type="evidence" value="ECO:0007669"/>
    <property type="project" value="UniProtKB-KW"/>
</dbReference>
<evidence type="ECO:0000256" key="1">
    <source>
        <dbReference type="SAM" id="MobiDB-lite"/>
    </source>
</evidence>
<dbReference type="InterPro" id="IPR004360">
    <property type="entry name" value="Glyas_Fos-R_dOase_dom"/>
</dbReference>
<protein>
    <submittedName>
        <fullName evidence="3">Glyoxalase/bleomycin resistance protein/dioxygenase</fullName>
    </submittedName>
</protein>
<organism evidence="3 4">
    <name type="scientific">Mycolicibacterium vaccae ATCC 25954</name>
    <dbReference type="NCBI Taxonomy" id="1194972"/>
    <lineage>
        <taxon>Bacteria</taxon>
        <taxon>Bacillati</taxon>
        <taxon>Actinomycetota</taxon>
        <taxon>Actinomycetes</taxon>
        <taxon>Mycobacteriales</taxon>
        <taxon>Mycobacteriaceae</taxon>
        <taxon>Mycolicibacterium</taxon>
    </lineage>
</organism>
<comment type="caution">
    <text evidence="3">The sequence shown here is derived from an EMBL/GenBank/DDBJ whole genome shotgun (WGS) entry which is preliminary data.</text>
</comment>
<dbReference type="AlphaFoldDB" id="K0UE30"/>
<evidence type="ECO:0000313" key="4">
    <source>
        <dbReference type="Proteomes" id="UP000006072"/>
    </source>
</evidence>
<keyword evidence="3" id="KW-0560">Oxidoreductase</keyword>
<feature type="region of interest" description="Disordered" evidence="1">
    <location>
        <begin position="1"/>
        <end position="43"/>
    </location>
</feature>
<dbReference type="Pfam" id="PF00903">
    <property type="entry name" value="Glyoxalase"/>
    <property type="match status" value="1"/>
</dbReference>
<feature type="compositionally biased region" description="Basic and acidic residues" evidence="1">
    <location>
        <begin position="7"/>
        <end position="28"/>
    </location>
</feature>
<dbReference type="CDD" id="cd06587">
    <property type="entry name" value="VOC"/>
    <property type="match status" value="1"/>
</dbReference>
<reference evidence="3 4" key="1">
    <citation type="journal article" date="2012" name="J. Bacteriol.">
        <title>Complete Genome Sequence of Mycobacterium vaccae Type Strain ATCC 25954.</title>
        <authorList>
            <person name="Ho Y.S."/>
            <person name="Adroub S.A."/>
            <person name="Abadi M."/>
            <person name="Al Alwan B."/>
            <person name="Alkhateeb R."/>
            <person name="Gao G."/>
            <person name="Ragab A."/>
            <person name="Ali S."/>
            <person name="van Soolingen D."/>
            <person name="Bitter W."/>
            <person name="Pain A."/>
            <person name="Abdallah A.M."/>
        </authorList>
    </citation>
    <scope>NUCLEOTIDE SEQUENCE [LARGE SCALE GENOMIC DNA]</scope>
    <source>
        <strain evidence="3 4">ATCC 25954</strain>
    </source>
</reference>
<feature type="domain" description="VOC" evidence="2">
    <location>
        <begin position="48"/>
        <end position="172"/>
    </location>
</feature>
<keyword evidence="4" id="KW-1185">Reference proteome</keyword>
<dbReference type="Proteomes" id="UP000006072">
    <property type="component" value="Unassembled WGS sequence"/>
</dbReference>
<keyword evidence="3" id="KW-0223">Dioxygenase</keyword>
<dbReference type="PATRIC" id="fig|1194972.3.peg.5218"/>
<dbReference type="EMBL" id="ALQA01000088">
    <property type="protein sequence ID" value="EJZ05176.1"/>
    <property type="molecule type" value="Genomic_DNA"/>
</dbReference>
<dbReference type="eggNOG" id="COG0346">
    <property type="taxonomic scope" value="Bacteria"/>
</dbReference>
<dbReference type="SUPFAM" id="SSF54593">
    <property type="entry name" value="Glyoxalase/Bleomycin resistance protein/Dihydroxybiphenyl dioxygenase"/>
    <property type="match status" value="1"/>
</dbReference>
<dbReference type="InterPro" id="IPR037523">
    <property type="entry name" value="VOC_core"/>
</dbReference>
<dbReference type="Gene3D" id="3.10.180.10">
    <property type="entry name" value="2,3-Dihydroxybiphenyl 1,2-Dioxygenase, domain 1"/>
    <property type="match status" value="1"/>
</dbReference>
<evidence type="ECO:0000259" key="2">
    <source>
        <dbReference type="PROSITE" id="PS51819"/>
    </source>
</evidence>
<evidence type="ECO:0000313" key="3">
    <source>
        <dbReference type="EMBL" id="EJZ05176.1"/>
    </source>
</evidence>
<gene>
    <name evidence="3" type="ORF">MVAC_26220</name>
</gene>
<dbReference type="PROSITE" id="PS51819">
    <property type="entry name" value="VOC"/>
    <property type="match status" value="1"/>
</dbReference>
<accession>K0UE30</accession>
<sequence>MTAAGITEHRIGHDSGDQADTTSKHDGSVSHFRGPPPRVHSEQMTFPGLTHVAVTVTDLAVSTPWYRALFQADPVLDEDTDGGFHHVVWELGAATLFGIHQHTTPAPAGSFSEFCAGLDHVAFGCAAREELQTWAERLDALSITHGGIVDAHYGSGLSFRDPDGITLEFFAPPQ</sequence>
<proteinExistence type="predicted"/>